<evidence type="ECO:0000259" key="4">
    <source>
        <dbReference type="PROSITE" id="PS51379"/>
    </source>
</evidence>
<dbReference type="PROSITE" id="PS51379">
    <property type="entry name" value="4FE4S_FER_2"/>
    <property type="match status" value="2"/>
</dbReference>
<keyword evidence="1" id="KW-0479">Metal-binding</keyword>
<keyword evidence="6" id="KW-1185">Reference proteome</keyword>
<organism evidence="5 6">
    <name type="scientific">Breznakia pachnodae</name>
    <dbReference type="NCBI Taxonomy" id="265178"/>
    <lineage>
        <taxon>Bacteria</taxon>
        <taxon>Bacillati</taxon>
        <taxon>Bacillota</taxon>
        <taxon>Erysipelotrichia</taxon>
        <taxon>Erysipelotrichales</taxon>
        <taxon>Erysipelotrichaceae</taxon>
        <taxon>Breznakia</taxon>
    </lineage>
</organism>
<feature type="domain" description="4Fe-4S ferredoxin-type" evidence="4">
    <location>
        <begin position="201"/>
        <end position="231"/>
    </location>
</feature>
<dbReference type="PANTHER" id="PTHR43122:SF1">
    <property type="entry name" value="IRON-SULFUR-BINDING PROTEIN"/>
    <property type="match status" value="1"/>
</dbReference>
<sequence>MNNVLKQLYFSPSGTTEKISNLFCSNINWETTEIDLLHDDNLQEVSFEADDYVVVTLPVFAGRIPSVCSEILSIMEGNGAKAVAIVVYGNRDYDDALLELVNLLKEQNFNVISAAAFVAHHSIFTNVAVGRPDAQDLHKIAEFAKHCKEDYEKDLCGELKVNGNYPYKEVGPSKMKPEGDTKCIKCQACVNVCPVFAINAADPRVTDMEKCISCTACITHCPVKARAFPQELYNAARGPFEEKNSRRKEPEFFYL</sequence>
<dbReference type="Gene3D" id="3.30.70.20">
    <property type="match status" value="1"/>
</dbReference>
<gene>
    <name evidence="5" type="ORF">J2S15_003145</name>
</gene>
<proteinExistence type="predicted"/>
<evidence type="ECO:0000256" key="2">
    <source>
        <dbReference type="ARBA" id="ARBA00023004"/>
    </source>
</evidence>
<accession>A0ABU0E6Q0</accession>
<dbReference type="PANTHER" id="PTHR43122">
    <property type="entry name" value="FERREDOXIN SUBUNIT OF PYRUVATE:FLAVODOXIN OXIDOREDUCTASE-RELATED"/>
    <property type="match status" value="1"/>
</dbReference>
<comment type="caution">
    <text evidence="5">The sequence shown here is derived from an EMBL/GenBank/DDBJ whole genome shotgun (WGS) entry which is preliminary data.</text>
</comment>
<keyword evidence="2" id="KW-0408">Iron</keyword>
<dbReference type="PROSITE" id="PS00198">
    <property type="entry name" value="4FE4S_FER_1"/>
    <property type="match status" value="2"/>
</dbReference>
<dbReference type="RefSeq" id="WP_307409967.1">
    <property type="nucleotide sequence ID" value="NZ_JAUSUR010000006.1"/>
</dbReference>
<dbReference type="SUPFAM" id="SSF52218">
    <property type="entry name" value="Flavoproteins"/>
    <property type="match status" value="1"/>
</dbReference>
<evidence type="ECO:0000313" key="6">
    <source>
        <dbReference type="Proteomes" id="UP001230220"/>
    </source>
</evidence>
<dbReference type="Pfam" id="PF12838">
    <property type="entry name" value="Fer4_7"/>
    <property type="match status" value="1"/>
</dbReference>
<dbReference type="InterPro" id="IPR029039">
    <property type="entry name" value="Flavoprotein-like_sf"/>
</dbReference>
<protein>
    <submittedName>
        <fullName evidence="5">Ferredoxin</fullName>
    </submittedName>
</protein>
<feature type="domain" description="4Fe-4S ferredoxin-type" evidence="4">
    <location>
        <begin position="175"/>
        <end position="199"/>
    </location>
</feature>
<evidence type="ECO:0000256" key="3">
    <source>
        <dbReference type="ARBA" id="ARBA00023014"/>
    </source>
</evidence>
<dbReference type="Gene3D" id="3.40.50.360">
    <property type="match status" value="1"/>
</dbReference>
<evidence type="ECO:0000256" key="1">
    <source>
        <dbReference type="ARBA" id="ARBA00022723"/>
    </source>
</evidence>
<dbReference type="InterPro" id="IPR017896">
    <property type="entry name" value="4Fe4S_Fe-S-bd"/>
</dbReference>
<dbReference type="Proteomes" id="UP001230220">
    <property type="component" value="Unassembled WGS sequence"/>
</dbReference>
<dbReference type="InterPro" id="IPR017900">
    <property type="entry name" value="4Fe4S_Fe_S_CS"/>
</dbReference>
<reference evidence="5 6" key="1">
    <citation type="submission" date="2023-07" db="EMBL/GenBank/DDBJ databases">
        <title>Genomic Encyclopedia of Type Strains, Phase IV (KMG-IV): sequencing the most valuable type-strain genomes for metagenomic binning, comparative biology and taxonomic classification.</title>
        <authorList>
            <person name="Goeker M."/>
        </authorList>
    </citation>
    <scope>NUCLEOTIDE SEQUENCE [LARGE SCALE GENOMIC DNA]</scope>
    <source>
        <strain evidence="5 6">DSM 16784</strain>
    </source>
</reference>
<dbReference type="SUPFAM" id="SSF54862">
    <property type="entry name" value="4Fe-4S ferredoxins"/>
    <property type="match status" value="1"/>
</dbReference>
<keyword evidence="3" id="KW-0411">Iron-sulfur</keyword>
<name>A0ABU0E6Q0_9FIRM</name>
<dbReference type="EMBL" id="JAUSUR010000006">
    <property type="protein sequence ID" value="MDQ0362391.1"/>
    <property type="molecule type" value="Genomic_DNA"/>
</dbReference>
<evidence type="ECO:0000313" key="5">
    <source>
        <dbReference type="EMBL" id="MDQ0362391.1"/>
    </source>
</evidence>